<sequence length="102" mass="11426">MTPDSSQWRFSASYDHVEDLTASSLAWEWLRRNEAYDKDFEAVTQNIADPTPLADMIQQRWGLRFPGGPAPGSRNSAGLLAAPRRYERCHSGIRARCSGQGN</sequence>
<keyword evidence="3" id="KW-1185">Reference proteome</keyword>
<dbReference type="Proteomes" id="UP000007753">
    <property type="component" value="Chromosome 1"/>
</dbReference>
<gene>
    <name evidence="2" type="ordered locus">SJA_C1-20130</name>
</gene>
<feature type="domain" description="Transcriptional regulator-like" evidence="1">
    <location>
        <begin position="7"/>
        <end position="66"/>
    </location>
</feature>
<dbReference type="AlphaFoldDB" id="D4Z2L5"/>
<dbReference type="STRING" id="452662.SJA_C1-20130"/>
<protein>
    <recommendedName>
        <fullName evidence="1">Transcriptional regulator-like domain-containing protein</fullName>
    </recommendedName>
</protein>
<proteinExistence type="predicted"/>
<evidence type="ECO:0000259" key="1">
    <source>
        <dbReference type="Pfam" id="PF20109"/>
    </source>
</evidence>
<dbReference type="EMBL" id="AP010803">
    <property type="protein sequence ID" value="BAI96847.1"/>
    <property type="molecule type" value="Genomic_DNA"/>
</dbReference>
<dbReference type="InterPro" id="IPR045465">
    <property type="entry name" value="Trans_reg_dom"/>
</dbReference>
<evidence type="ECO:0000313" key="3">
    <source>
        <dbReference type="Proteomes" id="UP000007753"/>
    </source>
</evidence>
<dbReference type="KEGG" id="sjp:SJA_C1-20130"/>
<evidence type="ECO:0000313" key="2">
    <source>
        <dbReference type="EMBL" id="BAI96847.1"/>
    </source>
</evidence>
<reference evidence="2 3" key="1">
    <citation type="journal article" date="2010" name="J. Bacteriol.">
        <title>Complete genome sequence of the representative gamma-hexachlorocyclohexane-degrading bacterium Sphingobium japonicum UT26.</title>
        <authorList>
            <person name="Nagata Y."/>
            <person name="Ohtsubo Y."/>
            <person name="Endo R."/>
            <person name="Ichikawa N."/>
            <person name="Ankai A."/>
            <person name="Oguchi A."/>
            <person name="Fukui S."/>
            <person name="Fujita N."/>
            <person name="Tsuda M."/>
        </authorList>
    </citation>
    <scope>NUCLEOTIDE SEQUENCE [LARGE SCALE GENOMIC DNA]</scope>
    <source>
        <strain evidence="3">DSM 16413 / CCM 7287 / MTCC 6362 / UT26 / NBRC 101211 / UT26S</strain>
    </source>
</reference>
<dbReference type="Pfam" id="PF20109">
    <property type="entry name" value="Trans_reg_dom"/>
    <property type="match status" value="1"/>
</dbReference>
<dbReference type="HOGENOM" id="CLU_166814_0_0_5"/>
<organism evidence="2 3">
    <name type="scientific">Sphingobium indicum (strain DSM 16413 / CCM 7287 / MTCC 6362 / UT26 / NBRC 101211 / UT26S)</name>
    <name type="common">Sphingobium japonicum</name>
    <dbReference type="NCBI Taxonomy" id="452662"/>
    <lineage>
        <taxon>Bacteria</taxon>
        <taxon>Pseudomonadati</taxon>
        <taxon>Pseudomonadota</taxon>
        <taxon>Alphaproteobacteria</taxon>
        <taxon>Sphingomonadales</taxon>
        <taxon>Sphingomonadaceae</taxon>
        <taxon>Sphingobium</taxon>
    </lineage>
</organism>
<dbReference type="eggNOG" id="ENOG5033B3S">
    <property type="taxonomic scope" value="Bacteria"/>
</dbReference>
<name>D4Z2L5_SPHIU</name>
<accession>D4Z2L5</accession>